<dbReference type="Gene3D" id="3.30.420.10">
    <property type="entry name" value="Ribonuclease H-like superfamily/Ribonuclease H"/>
    <property type="match status" value="1"/>
</dbReference>
<reference evidence="3 4" key="1">
    <citation type="submission" date="2024-02" db="EMBL/GenBank/DDBJ databases">
        <authorList>
            <person name="Chen Y."/>
            <person name="Shah S."/>
            <person name="Dougan E. K."/>
            <person name="Thang M."/>
            <person name="Chan C."/>
        </authorList>
    </citation>
    <scope>NUCLEOTIDE SEQUENCE [LARGE SCALE GENOMIC DNA]</scope>
</reference>
<accession>A0ABP0JHH6</accession>
<sequence length="724" mass="81504">MTQFAPAVIPLSFVDNIGLLAEEARHLAQGTLVLKEFLSLWKLEIDGKKSWTWSTMAADGPMLETLDYKVQKQAGDLGVQHSYSGARRISIQIQRLQALEGLWMKLKKLDAEPGMKQQLLISVFWPKAFHGISVCLLGKSHVDSLRTLALRALGYGKAGAAPLMRMALLDNLMCDPGFYQLTRVITDFRRMADKQDSVLTLWQQYWQAYSGKLQAGPFSKLLEVFEEIRWHVLEPPWVLPHEGHPIDLLAVPKNILQGLLESAWAAMVSRVVGKRKDFSGLTNLNRHVLLRARKNLTPLAKAQVSALQEGVFLTAKQQSKYDKFQSGCCIFCGCPDDLDHRVMHCPALSAAREGHDQALAEWQSLTVSRKHRLLPEAFPHWNEWLQMLGPIEPPCFSYQPCCTLEGWVDIFTDGPLSGPIQTVDRSEVTALLASLTWADGMNCKVTVWMDSAYAAVGLWRLIDSSSSLPYSSNEDLWLLCQERVKKLGSRLQGQHINSHRTESDCADAVDSWTMFWNGAADKAAMAAHSMHSAEKLKMWRSLCQHQEKEQERQERLQKLHIAVAEARRELMMQRDEFTREGEEQGGEKMEHPDAVREGDSSLFDLMPDTWHTNLGRRKMTWPDHCEGLTRRGQVRFGAKDGCGPPIAFAVGLHRPVPGMGITTTAFFSSTPLPRIKAERQSWIGAFNASNAFIYADEEGQQEATLNVVLGWIASVTLGKMFWKL</sequence>
<comment type="caution">
    <text evidence="3">The sequence shown here is derived from an EMBL/GenBank/DDBJ whole genome shotgun (WGS) entry which is preliminary data.</text>
</comment>
<dbReference type="Proteomes" id="UP001642464">
    <property type="component" value="Unassembled WGS sequence"/>
</dbReference>
<dbReference type="InterPro" id="IPR012337">
    <property type="entry name" value="RNaseH-like_sf"/>
</dbReference>
<dbReference type="InterPro" id="IPR036397">
    <property type="entry name" value="RNaseH_sf"/>
</dbReference>
<keyword evidence="4" id="KW-1185">Reference proteome</keyword>
<dbReference type="InterPro" id="IPR002156">
    <property type="entry name" value="RNaseH_domain"/>
</dbReference>
<evidence type="ECO:0000313" key="4">
    <source>
        <dbReference type="Proteomes" id="UP001642464"/>
    </source>
</evidence>
<name>A0ABP0JHH6_9DINO</name>
<gene>
    <name evidence="3" type="ORF">SCF082_LOCUS12063</name>
</gene>
<evidence type="ECO:0000313" key="3">
    <source>
        <dbReference type="EMBL" id="CAK9013730.1"/>
    </source>
</evidence>
<keyword evidence="1" id="KW-0175">Coiled coil</keyword>
<evidence type="ECO:0000259" key="2">
    <source>
        <dbReference type="PROSITE" id="PS50879"/>
    </source>
</evidence>
<dbReference type="PROSITE" id="PS50879">
    <property type="entry name" value="RNASE_H_1"/>
    <property type="match status" value="1"/>
</dbReference>
<organism evidence="3 4">
    <name type="scientific">Durusdinium trenchii</name>
    <dbReference type="NCBI Taxonomy" id="1381693"/>
    <lineage>
        <taxon>Eukaryota</taxon>
        <taxon>Sar</taxon>
        <taxon>Alveolata</taxon>
        <taxon>Dinophyceae</taxon>
        <taxon>Suessiales</taxon>
        <taxon>Symbiodiniaceae</taxon>
        <taxon>Durusdinium</taxon>
    </lineage>
</organism>
<protein>
    <recommendedName>
        <fullName evidence="2">RNase H type-1 domain-containing protein</fullName>
    </recommendedName>
</protein>
<dbReference type="SUPFAM" id="SSF53098">
    <property type="entry name" value="Ribonuclease H-like"/>
    <property type="match status" value="1"/>
</dbReference>
<feature type="domain" description="RNase H type-1" evidence="2">
    <location>
        <begin position="404"/>
        <end position="529"/>
    </location>
</feature>
<proteinExistence type="predicted"/>
<evidence type="ECO:0000256" key="1">
    <source>
        <dbReference type="SAM" id="Coils"/>
    </source>
</evidence>
<dbReference type="EMBL" id="CAXAMM010007291">
    <property type="protein sequence ID" value="CAK9013730.1"/>
    <property type="molecule type" value="Genomic_DNA"/>
</dbReference>
<feature type="coiled-coil region" evidence="1">
    <location>
        <begin position="549"/>
        <end position="576"/>
    </location>
</feature>